<comment type="caution">
    <text evidence="2">The sequence shown here is derived from an EMBL/GenBank/DDBJ whole genome shotgun (WGS) entry which is preliminary data.</text>
</comment>
<dbReference type="AlphaFoldDB" id="A0AAN8EFS7"/>
<gene>
    <name evidence="2" type="ORF">OHC33_009319</name>
</gene>
<feature type="region of interest" description="Disordered" evidence="1">
    <location>
        <begin position="511"/>
        <end position="533"/>
    </location>
</feature>
<keyword evidence="3" id="KW-1185">Reference proteome</keyword>
<organism evidence="2 3">
    <name type="scientific">Knufia fluminis</name>
    <dbReference type="NCBI Taxonomy" id="191047"/>
    <lineage>
        <taxon>Eukaryota</taxon>
        <taxon>Fungi</taxon>
        <taxon>Dikarya</taxon>
        <taxon>Ascomycota</taxon>
        <taxon>Pezizomycotina</taxon>
        <taxon>Eurotiomycetes</taxon>
        <taxon>Chaetothyriomycetidae</taxon>
        <taxon>Chaetothyriales</taxon>
        <taxon>Trichomeriaceae</taxon>
        <taxon>Knufia</taxon>
    </lineage>
</organism>
<feature type="compositionally biased region" description="Polar residues" evidence="1">
    <location>
        <begin position="340"/>
        <end position="349"/>
    </location>
</feature>
<protein>
    <submittedName>
        <fullName evidence="2">Uncharacterized protein</fullName>
    </submittedName>
</protein>
<feature type="compositionally biased region" description="Polar residues" evidence="1">
    <location>
        <begin position="359"/>
        <end position="372"/>
    </location>
</feature>
<evidence type="ECO:0000313" key="3">
    <source>
        <dbReference type="Proteomes" id="UP001316803"/>
    </source>
</evidence>
<proteinExistence type="predicted"/>
<feature type="region of interest" description="Disordered" evidence="1">
    <location>
        <begin position="332"/>
        <end position="401"/>
    </location>
</feature>
<evidence type="ECO:0000256" key="1">
    <source>
        <dbReference type="SAM" id="MobiDB-lite"/>
    </source>
</evidence>
<evidence type="ECO:0000313" key="2">
    <source>
        <dbReference type="EMBL" id="KAK5949722.1"/>
    </source>
</evidence>
<dbReference type="Proteomes" id="UP001316803">
    <property type="component" value="Unassembled WGS sequence"/>
</dbReference>
<sequence length="587" mass="61387">MPTSEAMTTSTQSMTTIADIPYATTTTPERGIVTSDASTTVSTTSSMMFASSSTMPVPPTTPAPNGTEHHGGNYTLPGNSTAFPEANHTLPSHNTPFPGANLTLPTNITYPGFNMSKPTMDNATEWQAWNMTKNTGDAYSAASIINSLALTDFCSSLLGYSTPMVTRTIPMTITQGVNATVMAGTLTSGIVNTTVTLPTTLTVTSADSAWANHRKRGAVSPLTTPAPLATLGDAAVSQACSWKAKPVNVTSTISVTTIETAYTTVYMTVPEATVPATTETETAYSTFTVNTCEPTAPSQLIKNPSFECYKAGWDVNQNGAFLFWGPTGTATSEMHAGAQSPGNSANASLPSDAGKDRSQSPGATSSGASKGQSSEDEPSAAGLAPRKAESHLHDTSSVTPCEPAYDGSTFVRLRPAAVHQPSARLGQSMGNLDTGNYWISYKYRVPEYASNNANCSLTVYINDVPIRGAAVSSLVKSTAGWTRAGGFFSIAEELAGPAYTRFEFHCPALPSKGKGKSKVERQNAGKPSGVTSSGADWASMCENWSVPRGEPLLDLDYIHMGVDDGGWAQYHEVTPHGGAADAAIVAA</sequence>
<reference evidence="2 3" key="1">
    <citation type="submission" date="2022-12" db="EMBL/GenBank/DDBJ databases">
        <title>Genomic features and morphological characterization of a novel Knufia sp. strain isolated from spacecraft assembly facility.</title>
        <authorList>
            <person name="Teixeira M."/>
            <person name="Chander A.M."/>
            <person name="Stajich J.E."/>
            <person name="Venkateswaran K."/>
        </authorList>
    </citation>
    <scope>NUCLEOTIDE SEQUENCE [LARGE SCALE GENOMIC DNA]</scope>
    <source>
        <strain evidence="2 3">FJI-L2-BK-P2</strain>
    </source>
</reference>
<feature type="region of interest" description="Disordered" evidence="1">
    <location>
        <begin position="50"/>
        <end position="70"/>
    </location>
</feature>
<name>A0AAN8EFS7_9EURO</name>
<accession>A0AAN8EFS7</accession>
<dbReference type="EMBL" id="JAKLMC020000033">
    <property type="protein sequence ID" value="KAK5949722.1"/>
    <property type="molecule type" value="Genomic_DNA"/>
</dbReference>